<dbReference type="CTD" id="20213327"/>
<keyword evidence="5" id="KW-0406">Ion transport</keyword>
<evidence type="ECO:0000259" key="6">
    <source>
        <dbReference type="Pfam" id="PF02931"/>
    </source>
</evidence>
<dbReference type="PANTHER" id="PTHR18945">
    <property type="entry name" value="NEUROTRANSMITTER GATED ION CHANNEL"/>
    <property type="match status" value="1"/>
</dbReference>
<dbReference type="KEGG" id="hro:HELRODRAFT_62259"/>
<dbReference type="GO" id="GO:0045202">
    <property type="term" value="C:synapse"/>
    <property type="evidence" value="ECO:0000318"/>
    <property type="project" value="GO_Central"/>
</dbReference>
<dbReference type="PRINTS" id="PR00252">
    <property type="entry name" value="NRIONCHANNEL"/>
</dbReference>
<evidence type="ECO:0000256" key="2">
    <source>
        <dbReference type="ARBA" id="ARBA00022692"/>
    </source>
</evidence>
<organism evidence="9 10">
    <name type="scientific">Helobdella robusta</name>
    <name type="common">Californian leech</name>
    <dbReference type="NCBI Taxonomy" id="6412"/>
    <lineage>
        <taxon>Eukaryota</taxon>
        <taxon>Metazoa</taxon>
        <taxon>Spiralia</taxon>
        <taxon>Lophotrochozoa</taxon>
        <taxon>Annelida</taxon>
        <taxon>Clitellata</taxon>
        <taxon>Hirudinea</taxon>
        <taxon>Rhynchobdellida</taxon>
        <taxon>Glossiphoniidae</taxon>
        <taxon>Helobdella</taxon>
    </lineage>
</organism>
<evidence type="ECO:0000313" key="9">
    <source>
        <dbReference type="EnsemblMetazoa" id="HelroP62259"/>
    </source>
</evidence>
<evidence type="ECO:0008006" key="11">
    <source>
        <dbReference type="Google" id="ProtNLM"/>
    </source>
</evidence>
<dbReference type="InterPro" id="IPR006029">
    <property type="entry name" value="Neurotrans-gated_channel_TM"/>
</dbReference>
<dbReference type="OrthoDB" id="5975154at2759"/>
<dbReference type="GO" id="GO:0042391">
    <property type="term" value="P:regulation of membrane potential"/>
    <property type="evidence" value="ECO:0000318"/>
    <property type="project" value="GO_Central"/>
</dbReference>
<feature type="transmembrane region" description="Helical" evidence="5">
    <location>
        <begin position="235"/>
        <end position="252"/>
    </location>
</feature>
<dbReference type="AlphaFoldDB" id="T1FWX9"/>
<dbReference type="CDD" id="cd18989">
    <property type="entry name" value="LGIC_ECD_cation"/>
    <property type="match status" value="1"/>
</dbReference>
<comment type="similarity">
    <text evidence="5">Belongs to the ligand-gated ion channel (TC 1.A.9) family.</text>
</comment>
<keyword evidence="5" id="KW-0813">Transport</keyword>
<dbReference type="HOGENOM" id="CLU_018074_0_1_1"/>
<keyword evidence="4 5" id="KW-0472">Membrane</keyword>
<dbReference type="InterPro" id="IPR018000">
    <property type="entry name" value="Neurotransmitter_ion_chnl_CS"/>
</dbReference>
<dbReference type="FunFam" id="2.70.170.10:FF:000028">
    <property type="entry name" value="AcetylCholine Receptor"/>
    <property type="match status" value="1"/>
</dbReference>
<name>T1FWX9_HELRO</name>
<evidence type="ECO:0000256" key="1">
    <source>
        <dbReference type="ARBA" id="ARBA00004141"/>
    </source>
</evidence>
<dbReference type="GO" id="GO:1904315">
    <property type="term" value="F:transmitter-gated monoatomic ion channel activity involved in regulation of postsynaptic membrane potential"/>
    <property type="evidence" value="ECO:0000318"/>
    <property type="project" value="GO_Central"/>
</dbReference>
<dbReference type="InterPro" id="IPR036719">
    <property type="entry name" value="Neuro-gated_channel_TM_sf"/>
</dbReference>
<dbReference type="eggNOG" id="KOG3646">
    <property type="taxonomic scope" value="Eukaryota"/>
</dbReference>
<feature type="transmembrane region" description="Helical" evidence="5">
    <location>
        <begin position="264"/>
        <end position="290"/>
    </location>
</feature>
<keyword evidence="2 5" id="KW-0812">Transmembrane</keyword>
<dbReference type="SUPFAM" id="SSF90112">
    <property type="entry name" value="Neurotransmitter-gated ion-channel transmembrane pore"/>
    <property type="match status" value="1"/>
</dbReference>
<evidence type="ECO:0000313" key="10">
    <source>
        <dbReference type="Proteomes" id="UP000015101"/>
    </source>
</evidence>
<dbReference type="InterPro" id="IPR006201">
    <property type="entry name" value="Neur_channel"/>
</dbReference>
<dbReference type="Gene3D" id="2.70.170.10">
    <property type="entry name" value="Neurotransmitter-gated ion-channel ligand-binding domain"/>
    <property type="match status" value="1"/>
</dbReference>
<reference evidence="10" key="1">
    <citation type="submission" date="2012-12" db="EMBL/GenBank/DDBJ databases">
        <authorList>
            <person name="Hellsten U."/>
            <person name="Grimwood J."/>
            <person name="Chapman J.A."/>
            <person name="Shapiro H."/>
            <person name="Aerts A."/>
            <person name="Otillar R.P."/>
            <person name="Terry A.Y."/>
            <person name="Boore J.L."/>
            <person name="Simakov O."/>
            <person name="Marletaz F."/>
            <person name="Cho S.-J."/>
            <person name="Edsinger-Gonzales E."/>
            <person name="Havlak P."/>
            <person name="Kuo D.-H."/>
            <person name="Larsson T."/>
            <person name="Lv J."/>
            <person name="Arendt D."/>
            <person name="Savage R."/>
            <person name="Osoegawa K."/>
            <person name="de Jong P."/>
            <person name="Lindberg D.R."/>
            <person name="Seaver E.C."/>
            <person name="Weisblat D.A."/>
            <person name="Putnam N.H."/>
            <person name="Grigoriev I.V."/>
            <person name="Rokhsar D.S."/>
        </authorList>
    </citation>
    <scope>NUCLEOTIDE SEQUENCE</scope>
</reference>
<dbReference type="GeneID" id="20213327"/>
<dbReference type="FunFam" id="1.20.58.390:FF:000188">
    <property type="entry name" value="Uncharacterized protein"/>
    <property type="match status" value="1"/>
</dbReference>
<dbReference type="EnsemblMetazoa" id="HelroT62259">
    <property type="protein sequence ID" value="HelroP62259"/>
    <property type="gene ID" value="HelroG62259"/>
</dbReference>
<dbReference type="GO" id="GO:0005892">
    <property type="term" value="C:acetylcholine-gated channel complex"/>
    <property type="evidence" value="ECO:0000318"/>
    <property type="project" value="GO_Central"/>
</dbReference>
<dbReference type="GO" id="GO:0005231">
    <property type="term" value="F:excitatory extracellular ligand-gated monoatomic ion channel activity"/>
    <property type="evidence" value="ECO:0000318"/>
    <property type="project" value="GO_Central"/>
</dbReference>
<dbReference type="GO" id="GO:0034220">
    <property type="term" value="P:monoatomic ion transmembrane transport"/>
    <property type="evidence" value="ECO:0000318"/>
    <property type="project" value="GO_Central"/>
</dbReference>
<dbReference type="GO" id="GO:0098794">
    <property type="term" value="C:postsynapse"/>
    <property type="evidence" value="ECO:0007669"/>
    <property type="project" value="GOC"/>
</dbReference>
<proteinExistence type="inferred from homology"/>
<dbReference type="EMBL" id="KB095811">
    <property type="protein sequence ID" value="ESO13039.1"/>
    <property type="molecule type" value="Genomic_DNA"/>
</dbReference>
<comment type="subcellular location">
    <subcellularLocation>
        <location evidence="1">Membrane</location>
        <topology evidence="1">Multi-pass membrane protein</topology>
    </subcellularLocation>
</comment>
<dbReference type="GO" id="GO:0007268">
    <property type="term" value="P:chemical synaptic transmission"/>
    <property type="evidence" value="ECO:0000318"/>
    <property type="project" value="GO_Central"/>
</dbReference>
<dbReference type="GO" id="GO:0043005">
    <property type="term" value="C:neuron projection"/>
    <property type="evidence" value="ECO:0000318"/>
    <property type="project" value="GO_Central"/>
</dbReference>
<evidence type="ECO:0000259" key="7">
    <source>
        <dbReference type="Pfam" id="PF02932"/>
    </source>
</evidence>
<dbReference type="OMA" id="FTICIMS"/>
<feature type="transmembrane region" description="Helical" evidence="5">
    <location>
        <begin position="384"/>
        <end position="407"/>
    </location>
</feature>
<evidence type="ECO:0000313" key="8">
    <source>
        <dbReference type="EMBL" id="ESO13039.1"/>
    </source>
</evidence>
<dbReference type="STRING" id="6412.T1FWX9"/>
<evidence type="ECO:0000256" key="3">
    <source>
        <dbReference type="ARBA" id="ARBA00022989"/>
    </source>
</evidence>
<dbReference type="PROSITE" id="PS00236">
    <property type="entry name" value="NEUROTR_ION_CHANNEL"/>
    <property type="match status" value="1"/>
</dbReference>
<keyword evidence="3 5" id="KW-1133">Transmembrane helix</keyword>
<dbReference type="InParanoid" id="T1FWX9"/>
<feature type="domain" description="Neurotransmitter-gated ion-channel ligand-binding" evidence="6">
    <location>
        <begin position="1"/>
        <end position="198"/>
    </location>
</feature>
<dbReference type="Proteomes" id="UP000015101">
    <property type="component" value="Unassembled WGS sequence"/>
</dbReference>
<reference evidence="8 10" key="2">
    <citation type="journal article" date="2013" name="Nature">
        <title>Insights into bilaterian evolution from three spiralian genomes.</title>
        <authorList>
            <person name="Simakov O."/>
            <person name="Marletaz F."/>
            <person name="Cho S.J."/>
            <person name="Edsinger-Gonzales E."/>
            <person name="Havlak P."/>
            <person name="Hellsten U."/>
            <person name="Kuo D.H."/>
            <person name="Larsson T."/>
            <person name="Lv J."/>
            <person name="Arendt D."/>
            <person name="Savage R."/>
            <person name="Osoegawa K."/>
            <person name="de Jong P."/>
            <person name="Grimwood J."/>
            <person name="Chapman J.A."/>
            <person name="Shapiro H."/>
            <person name="Aerts A."/>
            <person name="Otillar R.P."/>
            <person name="Terry A.Y."/>
            <person name="Boore J.L."/>
            <person name="Grigoriev I.V."/>
            <person name="Lindberg D.R."/>
            <person name="Seaver E.C."/>
            <person name="Weisblat D.A."/>
            <person name="Putnam N.H."/>
            <person name="Rokhsar D.S."/>
        </authorList>
    </citation>
    <scope>NUCLEOTIDE SEQUENCE</scope>
</reference>
<keyword evidence="5" id="KW-0407">Ion channel</keyword>
<dbReference type="CDD" id="cd19051">
    <property type="entry name" value="LGIC_TM_cation"/>
    <property type="match status" value="1"/>
</dbReference>
<dbReference type="InterPro" id="IPR038050">
    <property type="entry name" value="Neuro_actylchol_rec"/>
</dbReference>
<feature type="transmembrane region" description="Helical" evidence="5">
    <location>
        <begin position="204"/>
        <end position="229"/>
    </location>
</feature>
<dbReference type="EMBL" id="AMQM01000288">
    <property type="status" value="NOT_ANNOTATED_CDS"/>
    <property type="molecule type" value="Genomic_DNA"/>
</dbReference>
<gene>
    <name evidence="9" type="primary">20213327</name>
    <name evidence="8" type="ORF">HELRODRAFT_62259</name>
</gene>
<dbReference type="Pfam" id="PF02931">
    <property type="entry name" value="Neur_chan_LBD"/>
    <property type="match status" value="1"/>
</dbReference>
<evidence type="ECO:0000256" key="4">
    <source>
        <dbReference type="ARBA" id="ARBA00023136"/>
    </source>
</evidence>
<sequence length="423" mass="49638">EKRLMKKLFTDYSTQIRPVQSPNTSLSIYMEYVIKTLHNINEKDQTITTFGWLMMKWIDEYLIWNISEYKVDNLVLESSKIWLPDLLVRNSIDNINGELFGSSKYKAIVYSNGSVSYATAGKTSTLCGLDMTYFPFDTQFCDIHIDSWTYTDSQVQIRRKTKKLDISSYRYNGIWDLIDTEVHPYSEYNNSQIKFCMRWKRCPVYHITSILIPCSIMSIITLFVFLLPPDSGEKISLSITVLLSFTVFQISVEEKLPERSDNRPLLAIYILATMVLTALSLLCTIIVLTLHHQNYHSPPPKWLKCFVLDWVRKLLFRKEPMAYRSSSKIRRQFGHKKKDYRKEMKQEEHSKHCVNAIYMKMMKDADTEKMKTEWMRIAMVFDRVFGVLFTICIMSLNVTTFCMLIFVAPDAKQKIRCDQHDLG</sequence>
<protein>
    <recommendedName>
        <fullName evidence="11">Neurotransmitter-gated ion-channel ligand-binding domain-containing protein</fullName>
    </recommendedName>
</protein>
<accession>T1FWX9</accession>
<dbReference type="InterPro" id="IPR006202">
    <property type="entry name" value="Neur_chan_lig-bd"/>
</dbReference>
<dbReference type="GO" id="GO:0005886">
    <property type="term" value="C:plasma membrane"/>
    <property type="evidence" value="ECO:0000318"/>
    <property type="project" value="GO_Central"/>
</dbReference>
<dbReference type="RefSeq" id="XP_009009759.1">
    <property type="nucleotide sequence ID" value="XM_009011511.1"/>
</dbReference>
<evidence type="ECO:0000256" key="5">
    <source>
        <dbReference type="RuleBase" id="RU000687"/>
    </source>
</evidence>
<reference evidence="9" key="3">
    <citation type="submission" date="2015-06" db="UniProtKB">
        <authorList>
            <consortium name="EnsemblMetazoa"/>
        </authorList>
    </citation>
    <scope>IDENTIFICATION</scope>
</reference>
<feature type="domain" description="Neurotransmitter-gated ion-channel transmembrane" evidence="7">
    <location>
        <begin position="210"/>
        <end position="348"/>
    </location>
</feature>
<dbReference type="InterPro" id="IPR036734">
    <property type="entry name" value="Neur_chan_lig-bd_sf"/>
</dbReference>
<dbReference type="GO" id="GO:0004888">
    <property type="term" value="F:transmembrane signaling receptor activity"/>
    <property type="evidence" value="ECO:0007669"/>
    <property type="project" value="InterPro"/>
</dbReference>
<dbReference type="Gene3D" id="1.20.58.390">
    <property type="entry name" value="Neurotransmitter-gated ion-channel transmembrane domain"/>
    <property type="match status" value="2"/>
</dbReference>
<dbReference type="SUPFAM" id="SSF63712">
    <property type="entry name" value="Nicotinic receptor ligand binding domain-like"/>
    <property type="match status" value="1"/>
</dbReference>
<dbReference type="Pfam" id="PF02932">
    <property type="entry name" value="Neur_chan_memb"/>
    <property type="match status" value="1"/>
</dbReference>
<keyword evidence="10" id="KW-1185">Reference proteome</keyword>